<keyword evidence="3" id="KW-0285">Flavoprotein</keyword>
<evidence type="ECO:0000313" key="8">
    <source>
        <dbReference type="EMBL" id="KXP15035.1"/>
    </source>
</evidence>
<dbReference type="InterPro" id="IPR000960">
    <property type="entry name" value="Flavin_mOase"/>
</dbReference>
<dbReference type="Proteomes" id="UP000070258">
    <property type="component" value="Unassembled WGS sequence"/>
</dbReference>
<reference evidence="7 10" key="1">
    <citation type="submission" date="2016-02" db="EMBL/GenBank/DDBJ databases">
        <authorList>
            <person name="Teng J.L."/>
            <person name="Tang Y."/>
            <person name="Huang Y."/>
            <person name="Guo F."/>
            <person name="Wei W."/>
            <person name="Chen J.H."/>
            <person name="Wong S.Y."/>
            <person name="Lau S.K."/>
            <person name="Woo P.C."/>
        </authorList>
    </citation>
    <scope>NUCLEOTIDE SEQUENCE [LARGE SCALE GENOMIC DNA]</scope>
    <source>
        <strain evidence="7 10">JCM 13375</strain>
    </source>
</reference>
<evidence type="ECO:0000256" key="4">
    <source>
        <dbReference type="ARBA" id="ARBA00022827"/>
    </source>
</evidence>
<comment type="similarity">
    <text evidence="1">Belongs to the FMO family.</text>
</comment>
<evidence type="ECO:0000256" key="3">
    <source>
        <dbReference type="ARBA" id="ARBA00022630"/>
    </source>
</evidence>
<evidence type="ECO:0000313" key="10">
    <source>
        <dbReference type="Proteomes" id="UP000070409"/>
    </source>
</evidence>
<dbReference type="OrthoDB" id="5168853at2"/>
<organism evidence="8 9">
    <name type="scientific">Tsukamurella pseudospumae</name>
    <dbReference type="NCBI Taxonomy" id="239498"/>
    <lineage>
        <taxon>Bacteria</taxon>
        <taxon>Bacillati</taxon>
        <taxon>Actinomycetota</taxon>
        <taxon>Actinomycetes</taxon>
        <taxon>Mycobacteriales</taxon>
        <taxon>Tsukamurellaceae</taxon>
        <taxon>Tsukamurella</taxon>
    </lineage>
</organism>
<dbReference type="STRING" id="239498.AXK60_04010"/>
<dbReference type="PIRSF" id="PIRSF000332">
    <property type="entry name" value="FMO"/>
    <property type="match status" value="1"/>
</dbReference>
<dbReference type="AlphaFoldDB" id="A0A138AX60"/>
<dbReference type="EMBL" id="LSRF01000001">
    <property type="protein sequence ID" value="KXP15035.1"/>
    <property type="molecule type" value="Genomic_DNA"/>
</dbReference>
<dbReference type="GO" id="GO:0050661">
    <property type="term" value="F:NADP binding"/>
    <property type="evidence" value="ECO:0007669"/>
    <property type="project" value="InterPro"/>
</dbReference>
<evidence type="ECO:0000256" key="1">
    <source>
        <dbReference type="ARBA" id="ARBA00009183"/>
    </source>
</evidence>
<keyword evidence="4" id="KW-0274">FAD</keyword>
<accession>A0A138AX60</accession>
<dbReference type="InterPro" id="IPR020946">
    <property type="entry name" value="Flavin_mOase-like"/>
</dbReference>
<sequence length="523" mass="56877">MRIAVIGAGFAGVSAAKVLTQFGHEVTVYEKAPDIGGVWSASRRYPGLRTQNNKGTYCLSDLTMPGQYPQWLEGAQVQEYLETYVDRFGLRDRFRTSTTVISAELAEPAAAPSGDVTANPALRPVTWSVTAEGPQGVSTEEYDYLVGANGIFSAPSIPAWPGREAFEAAGGRICAPGDVHSLDEVAGRDVLVVGYGKSACDVASAIAPVTASATVIARKLLWKMPRRLAGVVNYKFLMLTRLGEALFEYQRLQGVEAFLHGAGKPVRNSMLASLQSVATKQLKLKEHGLVPDGDFERIARSTVSLVSEGFFEAVQDGSLAVRRDTEIAELVVADGKPAARLSDGSTVPAEVVIAATGWRQDVPFLDADVQARLTDANGDFELYRFILPHEVPGLAFVGYNSSFFSPLSAEMASLYVAHVLDGAAHLPPVPERREQVSARLAWMRGRTEGHHARGTNLIPFSMHNIDEIIEEMGLTLPRRQRVREWLLPPKPADYRWVTRRLLARRPRAATSVARSGASPRRAA</sequence>
<dbReference type="RefSeq" id="WP_068569721.1">
    <property type="nucleotide sequence ID" value="NZ_LSRE01000001.1"/>
</dbReference>
<evidence type="ECO:0000256" key="6">
    <source>
        <dbReference type="ARBA" id="ARBA00023002"/>
    </source>
</evidence>
<dbReference type="Gene3D" id="3.50.50.60">
    <property type="entry name" value="FAD/NAD(P)-binding domain"/>
    <property type="match status" value="1"/>
</dbReference>
<dbReference type="InterPro" id="IPR050346">
    <property type="entry name" value="FMO-like"/>
</dbReference>
<keyword evidence="10" id="KW-1185">Reference proteome</keyword>
<evidence type="ECO:0000313" key="9">
    <source>
        <dbReference type="Proteomes" id="UP000070258"/>
    </source>
</evidence>
<dbReference type="PRINTS" id="PR00419">
    <property type="entry name" value="ADXRDTASE"/>
</dbReference>
<evidence type="ECO:0000313" key="7">
    <source>
        <dbReference type="EMBL" id="KXP01282.1"/>
    </source>
</evidence>
<evidence type="ECO:0000256" key="2">
    <source>
        <dbReference type="ARBA" id="ARBA00010139"/>
    </source>
</evidence>
<gene>
    <name evidence="8" type="ORF">AXK60_04010</name>
    <name evidence="7" type="ORF">AXK61_00210</name>
</gene>
<dbReference type="Proteomes" id="UP000070409">
    <property type="component" value="Unassembled WGS sequence"/>
</dbReference>
<proteinExistence type="inferred from homology"/>
<dbReference type="PANTHER" id="PTHR23023">
    <property type="entry name" value="DIMETHYLANILINE MONOOXYGENASE"/>
    <property type="match status" value="1"/>
</dbReference>
<dbReference type="SUPFAM" id="SSF51905">
    <property type="entry name" value="FAD/NAD(P)-binding domain"/>
    <property type="match status" value="2"/>
</dbReference>
<protein>
    <submittedName>
        <fullName evidence="8">Monooxygenase</fullName>
    </submittedName>
</protein>
<keyword evidence="8" id="KW-0503">Monooxygenase</keyword>
<dbReference type="Pfam" id="PF00743">
    <property type="entry name" value="FMO-like"/>
    <property type="match status" value="1"/>
</dbReference>
<name>A0A138AX60_9ACTN</name>
<evidence type="ECO:0000256" key="5">
    <source>
        <dbReference type="ARBA" id="ARBA00022857"/>
    </source>
</evidence>
<dbReference type="EMBL" id="LSRE01000001">
    <property type="protein sequence ID" value="KXP01282.1"/>
    <property type="molecule type" value="Genomic_DNA"/>
</dbReference>
<reference evidence="9" key="2">
    <citation type="submission" date="2016-02" db="EMBL/GenBank/DDBJ databases">
        <authorList>
            <person name="Wen L."/>
            <person name="He K."/>
            <person name="Yang H."/>
        </authorList>
    </citation>
    <scope>NUCLEOTIDE SEQUENCE [LARGE SCALE GENOMIC DNA]</scope>
    <source>
        <strain evidence="9">JCM 15929</strain>
    </source>
</reference>
<keyword evidence="6" id="KW-0560">Oxidoreductase</keyword>
<dbReference type="InterPro" id="IPR036188">
    <property type="entry name" value="FAD/NAD-bd_sf"/>
</dbReference>
<reference evidence="8" key="3">
    <citation type="submission" date="2016-02" db="EMBL/GenBank/DDBJ databases">
        <authorList>
            <person name="Teng J.L."/>
            <person name="Yang Y."/>
            <person name="Huang Y."/>
            <person name="Guo F."/>
            <person name="Wei W."/>
            <person name="Chen J.H."/>
            <person name="Wong S.Y."/>
            <person name="Lau S.K."/>
            <person name="Woo P.C."/>
        </authorList>
    </citation>
    <scope>NUCLEOTIDE SEQUENCE</scope>
    <source>
        <strain evidence="8">JCM 15929</strain>
    </source>
</reference>
<dbReference type="GO" id="GO:0004499">
    <property type="term" value="F:N,N-dimethylaniline monooxygenase activity"/>
    <property type="evidence" value="ECO:0007669"/>
    <property type="project" value="InterPro"/>
</dbReference>
<dbReference type="GO" id="GO:0050660">
    <property type="term" value="F:flavin adenine dinucleotide binding"/>
    <property type="evidence" value="ECO:0007669"/>
    <property type="project" value="InterPro"/>
</dbReference>
<comment type="similarity">
    <text evidence="2">Belongs to the FAD-binding monooxygenase family.</text>
</comment>
<keyword evidence="5" id="KW-0521">NADP</keyword>
<comment type="caution">
    <text evidence="8">The sequence shown here is derived from an EMBL/GenBank/DDBJ whole genome shotgun (WGS) entry which is preliminary data.</text>
</comment>